<proteinExistence type="predicted"/>
<sequence length="34" mass="3993">MKMAKETLYKSFPKNIAINKWEEIGSKCFKNSNI</sequence>
<feature type="non-terminal residue" evidence="1">
    <location>
        <position position="34"/>
    </location>
</feature>
<organism evidence="1">
    <name type="scientific">marine metagenome</name>
    <dbReference type="NCBI Taxonomy" id="408172"/>
    <lineage>
        <taxon>unclassified sequences</taxon>
        <taxon>metagenomes</taxon>
        <taxon>ecological metagenomes</taxon>
    </lineage>
</organism>
<gene>
    <name evidence="1" type="ORF">METZ01_LOCUS384581</name>
</gene>
<dbReference type="EMBL" id="UINC01143031">
    <property type="protein sequence ID" value="SVD31727.1"/>
    <property type="molecule type" value="Genomic_DNA"/>
</dbReference>
<protein>
    <submittedName>
        <fullName evidence="1">Uncharacterized protein</fullName>
    </submittedName>
</protein>
<dbReference type="AlphaFoldDB" id="A0A382UCH1"/>
<accession>A0A382UCH1</accession>
<name>A0A382UCH1_9ZZZZ</name>
<reference evidence="1" key="1">
    <citation type="submission" date="2018-05" db="EMBL/GenBank/DDBJ databases">
        <authorList>
            <person name="Lanie J.A."/>
            <person name="Ng W.-L."/>
            <person name="Kazmierczak K.M."/>
            <person name="Andrzejewski T.M."/>
            <person name="Davidsen T.M."/>
            <person name="Wayne K.J."/>
            <person name="Tettelin H."/>
            <person name="Glass J.I."/>
            <person name="Rusch D."/>
            <person name="Podicherti R."/>
            <person name="Tsui H.-C.T."/>
            <person name="Winkler M.E."/>
        </authorList>
    </citation>
    <scope>NUCLEOTIDE SEQUENCE</scope>
</reference>
<evidence type="ECO:0000313" key="1">
    <source>
        <dbReference type="EMBL" id="SVD31727.1"/>
    </source>
</evidence>